<dbReference type="Proteomes" id="UP000032522">
    <property type="component" value="Unassembled WGS sequence"/>
</dbReference>
<keyword evidence="2" id="KW-0812">Transmembrane</keyword>
<name>A0A0D8BRE9_GEOKU</name>
<proteinExistence type="predicted"/>
<dbReference type="EMBL" id="JYBP01000003">
    <property type="protein sequence ID" value="KJE25987.1"/>
    <property type="molecule type" value="Genomic_DNA"/>
</dbReference>
<evidence type="ECO:0000313" key="4">
    <source>
        <dbReference type="Proteomes" id="UP000032522"/>
    </source>
</evidence>
<sequence>MENGMLPCVEHPVFFMARRWIGLARSVMERDGRRMNGIPFSVITVSFADFMFPAIRLLGAVKRIDGFRQPLPIDDIAAPQIAEREAEHVDETGERPDGE</sequence>
<keyword evidence="2" id="KW-0472">Membrane</keyword>
<evidence type="ECO:0000313" key="3">
    <source>
        <dbReference type="EMBL" id="KJE25987.1"/>
    </source>
</evidence>
<protein>
    <submittedName>
        <fullName evidence="3">Uncharacterized protein</fullName>
    </submittedName>
</protein>
<feature type="transmembrane region" description="Helical" evidence="2">
    <location>
        <begin position="38"/>
        <end position="59"/>
    </location>
</feature>
<gene>
    <name evidence="3" type="ORF">LG52_1393</name>
</gene>
<comment type="caution">
    <text evidence="3">The sequence shown here is derived from an EMBL/GenBank/DDBJ whole genome shotgun (WGS) entry which is preliminary data.</text>
</comment>
<accession>A0A0D8BRE9</accession>
<feature type="region of interest" description="Disordered" evidence="1">
    <location>
        <begin position="78"/>
        <end position="99"/>
    </location>
</feature>
<keyword evidence="2" id="KW-1133">Transmembrane helix</keyword>
<dbReference type="AlphaFoldDB" id="A0A0D8BRE9"/>
<evidence type="ECO:0000256" key="2">
    <source>
        <dbReference type="SAM" id="Phobius"/>
    </source>
</evidence>
<reference evidence="3 4" key="1">
    <citation type="submission" date="2015-01" db="EMBL/GenBank/DDBJ databases">
        <authorList>
            <person name="Filippidou S."/>
            <person name="Jeanneret N."/>
            <person name="Russel-Delif L."/>
            <person name="Junier T."/>
            <person name="Wunderlin T."/>
            <person name="Molina V."/>
            <person name="Johnson S.L."/>
            <person name="Davenport K.W."/>
            <person name="Chain P.S."/>
            <person name="Dorador C."/>
            <person name="Junier P."/>
        </authorList>
    </citation>
    <scope>NUCLEOTIDE SEQUENCE [LARGE SCALE GENOMIC DNA]</scope>
    <source>
        <strain evidence="3 4">Et7/4</strain>
    </source>
</reference>
<organism evidence="3 4">
    <name type="scientific">Geobacillus kaustophilus</name>
    <dbReference type="NCBI Taxonomy" id="1462"/>
    <lineage>
        <taxon>Bacteria</taxon>
        <taxon>Bacillati</taxon>
        <taxon>Bacillota</taxon>
        <taxon>Bacilli</taxon>
        <taxon>Bacillales</taxon>
        <taxon>Anoxybacillaceae</taxon>
        <taxon>Geobacillus</taxon>
        <taxon>Geobacillus thermoleovorans group</taxon>
    </lineage>
</organism>
<evidence type="ECO:0000256" key="1">
    <source>
        <dbReference type="SAM" id="MobiDB-lite"/>
    </source>
</evidence>
<feature type="compositionally biased region" description="Basic and acidic residues" evidence="1">
    <location>
        <begin position="82"/>
        <end position="99"/>
    </location>
</feature>